<sequence>MTTGLTRRSVLAGGSALGALAAAGAGPAFAQGGAPIRLGYVAPLSGAQEVLGAPMLLGAKIAVAQINKAGGVNGRMLEIVARDDKASGAEAVTQARDLFGQDVKLLFGAIQTASAMGMMPLLGEANATLISCAAISDGLTHESYVPNYFRISDNSYMRYRALARVMAERYPNVTTWAGVFPDAAYGFSAWDAFKDGLKTYYPSLAKKDVKILEPVLTKFGATDFKQQLTTLMQTPAEGLYNNTNGADAVTLLAQGASFGLSRKFKAVADGANEFNVPKALGKRMIPNFWTAMHWYFGGYADQPMGKQLYDDYVAATGDKFPLGYVEQGHAAVYAYANAIRKAGSTDAKAVVAAMEGMSFDTAKGKRTFRKEDHQAILDINFIEINPKDNELGWEVSNFVRVPGADVIEPPTPGQAVKFQNL</sequence>
<dbReference type="EMBL" id="PVZS01000035">
    <property type="protein sequence ID" value="PSC02907.1"/>
    <property type="molecule type" value="Genomic_DNA"/>
</dbReference>
<dbReference type="PROSITE" id="PS51318">
    <property type="entry name" value="TAT"/>
    <property type="match status" value="1"/>
</dbReference>
<dbReference type="SUPFAM" id="SSF53822">
    <property type="entry name" value="Periplasmic binding protein-like I"/>
    <property type="match status" value="1"/>
</dbReference>
<evidence type="ECO:0000256" key="2">
    <source>
        <dbReference type="ARBA" id="ARBA00022448"/>
    </source>
</evidence>
<feature type="domain" description="Leucine-binding protein" evidence="6">
    <location>
        <begin position="35"/>
        <end position="386"/>
    </location>
</feature>
<dbReference type="InterPro" id="IPR006311">
    <property type="entry name" value="TAT_signal"/>
</dbReference>
<keyword evidence="8" id="KW-1185">Reference proteome</keyword>
<evidence type="ECO:0000259" key="6">
    <source>
        <dbReference type="Pfam" id="PF13458"/>
    </source>
</evidence>
<evidence type="ECO:0000256" key="3">
    <source>
        <dbReference type="ARBA" id="ARBA00022729"/>
    </source>
</evidence>
<comment type="caution">
    <text evidence="7">The sequence shown here is derived from an EMBL/GenBank/DDBJ whole genome shotgun (WGS) entry which is preliminary data.</text>
</comment>
<dbReference type="OrthoDB" id="8043158at2"/>
<protein>
    <submittedName>
        <fullName evidence="7">Branched-chain amino acid ABC transporter substrate-binding protein</fullName>
    </submittedName>
</protein>
<dbReference type="Proteomes" id="UP000239772">
    <property type="component" value="Unassembled WGS sequence"/>
</dbReference>
<evidence type="ECO:0000256" key="4">
    <source>
        <dbReference type="ARBA" id="ARBA00022970"/>
    </source>
</evidence>
<evidence type="ECO:0000256" key="5">
    <source>
        <dbReference type="SAM" id="SignalP"/>
    </source>
</evidence>
<dbReference type="Gene3D" id="3.40.50.2300">
    <property type="match status" value="2"/>
</dbReference>
<feature type="signal peptide" evidence="5">
    <location>
        <begin position="1"/>
        <end position="30"/>
    </location>
</feature>
<feature type="chain" id="PRO_5015591203" evidence="5">
    <location>
        <begin position="31"/>
        <end position="421"/>
    </location>
</feature>
<organism evidence="7 8">
    <name type="scientific">Alsobacter soli</name>
    <dbReference type="NCBI Taxonomy" id="2109933"/>
    <lineage>
        <taxon>Bacteria</taxon>
        <taxon>Pseudomonadati</taxon>
        <taxon>Pseudomonadota</taxon>
        <taxon>Alphaproteobacteria</taxon>
        <taxon>Hyphomicrobiales</taxon>
        <taxon>Alsobacteraceae</taxon>
        <taxon>Alsobacter</taxon>
    </lineage>
</organism>
<dbReference type="PRINTS" id="PR00337">
    <property type="entry name" value="LEUILEVALBP"/>
</dbReference>
<dbReference type="InterPro" id="IPR028082">
    <property type="entry name" value="Peripla_BP_I"/>
</dbReference>
<name>A0A2T1HMP3_9HYPH</name>
<dbReference type="PANTHER" id="PTHR30483">
    <property type="entry name" value="LEUCINE-SPECIFIC-BINDING PROTEIN"/>
    <property type="match status" value="1"/>
</dbReference>
<comment type="similarity">
    <text evidence="1">Belongs to the leucine-binding protein family.</text>
</comment>
<dbReference type="GO" id="GO:0006865">
    <property type="term" value="P:amino acid transport"/>
    <property type="evidence" value="ECO:0007669"/>
    <property type="project" value="UniProtKB-KW"/>
</dbReference>
<dbReference type="InterPro" id="IPR051010">
    <property type="entry name" value="BCAA_transport"/>
</dbReference>
<dbReference type="Pfam" id="PF13458">
    <property type="entry name" value="Peripla_BP_6"/>
    <property type="match status" value="1"/>
</dbReference>
<dbReference type="CDD" id="cd06330">
    <property type="entry name" value="PBP1_As_SBP-like"/>
    <property type="match status" value="1"/>
</dbReference>
<dbReference type="RefSeq" id="WP_106339932.1">
    <property type="nucleotide sequence ID" value="NZ_PVZS01000035.1"/>
</dbReference>
<keyword evidence="2" id="KW-0813">Transport</keyword>
<evidence type="ECO:0000256" key="1">
    <source>
        <dbReference type="ARBA" id="ARBA00010062"/>
    </source>
</evidence>
<reference evidence="8" key="1">
    <citation type="submission" date="2018-03" db="EMBL/GenBank/DDBJ databases">
        <authorList>
            <person name="Sun L."/>
            <person name="Liu H."/>
            <person name="Chen W."/>
            <person name="Huang K."/>
            <person name="Liu W."/>
            <person name="Gao X."/>
        </authorList>
    </citation>
    <scope>NUCLEOTIDE SEQUENCE [LARGE SCALE GENOMIC DNA]</scope>
    <source>
        <strain evidence="8">SH9</strain>
    </source>
</reference>
<proteinExistence type="inferred from homology"/>
<keyword evidence="4" id="KW-0029">Amino-acid transport</keyword>
<dbReference type="AlphaFoldDB" id="A0A2T1HMP3"/>
<evidence type="ECO:0000313" key="7">
    <source>
        <dbReference type="EMBL" id="PSC02907.1"/>
    </source>
</evidence>
<keyword evidence="3 5" id="KW-0732">Signal</keyword>
<dbReference type="InterPro" id="IPR000709">
    <property type="entry name" value="Leu_Ile_Val-bd"/>
</dbReference>
<evidence type="ECO:0000313" key="8">
    <source>
        <dbReference type="Proteomes" id="UP000239772"/>
    </source>
</evidence>
<accession>A0A2T1HMP3</accession>
<gene>
    <name evidence="7" type="ORF">SLNSH_21740</name>
</gene>
<dbReference type="InterPro" id="IPR028081">
    <property type="entry name" value="Leu-bd"/>
</dbReference>